<evidence type="ECO:0000313" key="2">
    <source>
        <dbReference type="Proteomes" id="UP001139981"/>
    </source>
</evidence>
<name>A0ACC1M5C0_9FUNG</name>
<gene>
    <name evidence="1" type="ORF">IWW38_002067</name>
</gene>
<dbReference type="Proteomes" id="UP001139981">
    <property type="component" value="Unassembled WGS sequence"/>
</dbReference>
<dbReference type="EMBL" id="JANBVB010000209">
    <property type="protein sequence ID" value="KAJ2896303.1"/>
    <property type="molecule type" value="Genomic_DNA"/>
</dbReference>
<keyword evidence="2" id="KW-1185">Reference proteome</keyword>
<comment type="caution">
    <text evidence="1">The sequence shown here is derived from an EMBL/GenBank/DDBJ whole genome shotgun (WGS) entry which is preliminary data.</text>
</comment>
<organism evidence="1 2">
    <name type="scientific">Coemansia aciculifera</name>
    <dbReference type="NCBI Taxonomy" id="417176"/>
    <lineage>
        <taxon>Eukaryota</taxon>
        <taxon>Fungi</taxon>
        <taxon>Fungi incertae sedis</taxon>
        <taxon>Zoopagomycota</taxon>
        <taxon>Kickxellomycotina</taxon>
        <taxon>Kickxellomycetes</taxon>
        <taxon>Kickxellales</taxon>
        <taxon>Kickxellaceae</taxon>
        <taxon>Coemansia</taxon>
    </lineage>
</organism>
<sequence>MANIRAFVQQLKQLVPNILDIHVLACGGCNPQDEKNPNLHFGYLLSHLFGLCSRVKLSSGVLKLFRNDLQLDIICNLTHIDFQMNYDRKLALEMISQNAPTLISVSLRFPSDADPSGLFWSPDGCNIEYPNLHSLRLTTWESNRNDSIQREYPDAVPFPSLRRLKMECRYMFIDDVVFRGNAATLEYLQLQLTDATLATIQSRNVFTPVSHPKLRHVDVDLTSHGFRRAAFVHYSEFLTNIGPSAPVRAFHRLSKDDVAFLITRSPPSSSLSNIQFLDLPNNVLSVWDIVGIIRSLPQLTDLRTKSVNLRPLPDDLPLDELPALMISKYGSGSEQFLRWRFTCEFGSFGDHVMCVFLLALVCPNFYYAGESRFGDEEATKEVENVIASKGFIDHEARLKGVRFGFVYLK</sequence>
<proteinExistence type="predicted"/>
<protein>
    <submittedName>
        <fullName evidence="1">Uncharacterized protein</fullName>
    </submittedName>
</protein>
<reference evidence="1" key="1">
    <citation type="submission" date="2022-07" db="EMBL/GenBank/DDBJ databases">
        <title>Phylogenomic reconstructions and comparative analyses of Kickxellomycotina fungi.</title>
        <authorList>
            <person name="Reynolds N.K."/>
            <person name="Stajich J.E."/>
            <person name="Barry K."/>
            <person name="Grigoriev I.V."/>
            <person name="Crous P."/>
            <person name="Smith M.E."/>
        </authorList>
    </citation>
    <scope>NUCLEOTIDE SEQUENCE</scope>
    <source>
        <strain evidence="1">CBS 190363</strain>
    </source>
</reference>
<accession>A0ACC1M5C0</accession>
<evidence type="ECO:0000313" key="1">
    <source>
        <dbReference type="EMBL" id="KAJ2896303.1"/>
    </source>
</evidence>